<sequence>MKFIKNLFITIFFFGIANECLAQIKKDTLNVLFVGNSYTYYSNLPHLVSLISDSTKVKLITSKSTAGGAKLSDHWYGNKGLKSKEAIINGNYDIVVLQGSSSEAVKKKDEFFKYSKKLSDLVKASGAKPYLYVPWPPKKFPQFQEKITESYQQASKESDCGLVMVGEAWKLAKTLRPDIQLYLPDGSHPTDLGAFLTACAFVNTLSGELPKNLPDRFFITDSDGKEVMLFRENSMNIAFCLKVIQGL</sequence>
<evidence type="ECO:0000313" key="2">
    <source>
        <dbReference type="Proteomes" id="UP000184396"/>
    </source>
</evidence>
<dbReference type="EMBL" id="FQYK01000005">
    <property type="protein sequence ID" value="SHI94988.1"/>
    <property type="molecule type" value="Genomic_DNA"/>
</dbReference>
<accession>A0A1M6FB59</accession>
<dbReference type="AlphaFoldDB" id="A0A1M6FB59"/>
<evidence type="ECO:0008006" key="3">
    <source>
        <dbReference type="Google" id="ProtNLM"/>
    </source>
</evidence>
<dbReference type="SUPFAM" id="SSF52266">
    <property type="entry name" value="SGNH hydrolase"/>
    <property type="match status" value="1"/>
</dbReference>
<evidence type="ECO:0000313" key="1">
    <source>
        <dbReference type="EMBL" id="SHI94988.1"/>
    </source>
</evidence>
<protein>
    <recommendedName>
        <fullName evidence="3">Lysophospholipase L1</fullName>
    </recommendedName>
</protein>
<name>A0A1M6FB59_9FLAO</name>
<reference evidence="1 2" key="1">
    <citation type="submission" date="2016-11" db="EMBL/GenBank/DDBJ databases">
        <authorList>
            <person name="Jaros S."/>
            <person name="Januszkiewicz K."/>
            <person name="Wedrychowicz H."/>
        </authorList>
    </citation>
    <scope>NUCLEOTIDE SEQUENCE [LARGE SCALE GENOMIC DNA]</scope>
    <source>
        <strain evidence="1 2">CGMCC 1.12213</strain>
    </source>
</reference>
<dbReference type="eggNOG" id="COG2755">
    <property type="taxonomic scope" value="Bacteria"/>
</dbReference>
<dbReference type="InterPro" id="IPR036514">
    <property type="entry name" value="SGNH_hydro_sf"/>
</dbReference>
<dbReference type="OrthoDB" id="7443339at2"/>
<gene>
    <name evidence="1" type="ORF">SAMN05216261_2298</name>
</gene>
<dbReference type="Gene3D" id="3.40.50.1110">
    <property type="entry name" value="SGNH hydrolase"/>
    <property type="match status" value="1"/>
</dbReference>
<dbReference type="GO" id="GO:0016788">
    <property type="term" value="F:hydrolase activity, acting on ester bonds"/>
    <property type="evidence" value="ECO:0007669"/>
    <property type="project" value="UniProtKB-ARBA"/>
</dbReference>
<dbReference type="Proteomes" id="UP000184396">
    <property type="component" value="Unassembled WGS sequence"/>
</dbReference>
<organism evidence="1 2">
    <name type="scientific">Algibacter luteus</name>
    <dbReference type="NCBI Taxonomy" id="1178825"/>
    <lineage>
        <taxon>Bacteria</taxon>
        <taxon>Pseudomonadati</taxon>
        <taxon>Bacteroidota</taxon>
        <taxon>Flavobacteriia</taxon>
        <taxon>Flavobacteriales</taxon>
        <taxon>Flavobacteriaceae</taxon>
        <taxon>Algibacter</taxon>
    </lineage>
</organism>
<dbReference type="STRING" id="1178825.SAMN05216261_2298"/>
<keyword evidence="2" id="KW-1185">Reference proteome</keyword>
<dbReference type="RefSeq" id="WP_143148120.1">
    <property type="nucleotide sequence ID" value="NZ_ALIH01000007.1"/>
</dbReference>
<proteinExistence type="predicted"/>
<dbReference type="CDD" id="cd00229">
    <property type="entry name" value="SGNH_hydrolase"/>
    <property type="match status" value="1"/>
</dbReference>